<feature type="chain" id="PRO_5037837220" evidence="1">
    <location>
        <begin position="28"/>
        <end position="2227"/>
    </location>
</feature>
<dbReference type="KEGG" id="dli:dnl_41600"/>
<dbReference type="Gene3D" id="2.160.20.10">
    <property type="entry name" value="Single-stranded right-handed beta-helix, Pectin lyase-like"/>
    <property type="match status" value="4"/>
</dbReference>
<dbReference type="RefSeq" id="WP_207687799.1">
    <property type="nucleotide sequence ID" value="NZ_CP061799.1"/>
</dbReference>
<reference evidence="3" key="1">
    <citation type="journal article" date="2021" name="Microb. Physiol.">
        <title>Proteogenomic Insights into the Physiology of Marine, Sulfate-Reducing, Filamentous Desulfonema limicola and Desulfonema magnum.</title>
        <authorList>
            <person name="Schnaars V."/>
            <person name="Wohlbrand L."/>
            <person name="Scheve S."/>
            <person name="Hinrichs C."/>
            <person name="Reinhardt R."/>
            <person name="Rabus R."/>
        </authorList>
    </citation>
    <scope>NUCLEOTIDE SEQUENCE</scope>
    <source>
        <strain evidence="3">5ac10</strain>
    </source>
</reference>
<dbReference type="InterPro" id="IPR011050">
    <property type="entry name" value="Pectin_lyase_fold/virulence"/>
</dbReference>
<dbReference type="PANTHER" id="PTHR10098:SF112">
    <property type="entry name" value="SLR0380 PROTEIN"/>
    <property type="match status" value="1"/>
</dbReference>
<dbReference type="InterPro" id="IPR012334">
    <property type="entry name" value="Pectin_lyas_fold"/>
</dbReference>
<keyword evidence="1" id="KW-0732">Signal</keyword>
<dbReference type="PANTHER" id="PTHR10098">
    <property type="entry name" value="RAPSYN-RELATED"/>
    <property type="match status" value="1"/>
</dbReference>
<dbReference type="InterPro" id="IPR024983">
    <property type="entry name" value="CHAT_dom"/>
</dbReference>
<feature type="signal peptide" evidence="1">
    <location>
        <begin position="1"/>
        <end position="27"/>
    </location>
</feature>
<feature type="domain" description="Filamentous haemagglutinin FhaB/tRNA nuclease CdiA-like TPS" evidence="2">
    <location>
        <begin position="25"/>
        <end position="144"/>
    </location>
</feature>
<evidence type="ECO:0000313" key="4">
    <source>
        <dbReference type="Proteomes" id="UP000663720"/>
    </source>
</evidence>
<dbReference type="NCBIfam" id="TIGR01901">
    <property type="entry name" value="adhes_NPXG"/>
    <property type="match status" value="1"/>
</dbReference>
<dbReference type="SUPFAM" id="SSF51126">
    <property type="entry name" value="Pectin lyase-like"/>
    <property type="match status" value="8"/>
</dbReference>
<dbReference type="InterPro" id="IPR011990">
    <property type="entry name" value="TPR-like_helical_dom_sf"/>
</dbReference>
<dbReference type="SMART" id="SM00912">
    <property type="entry name" value="Haemagg_act"/>
    <property type="match status" value="1"/>
</dbReference>
<sequence>MNYRTSIPRFSFILVLIFNISICSVNAQVSTDGTVGAKTSLSGPKYQIGADLGKQAGSNLFHSFNTFNINTGESAAFTGPNSINNIISRVTGGTGSWIDGILSSEIAGANFWFLNPGGVMFGPNASLNISGSFHVSTADYLRLGEAGRFDAVNPENSVLTVAPPSAFGFLGENPAKISLEGSFLEVPEGEVLSVVGGNIRLHDSTLYARGGQVNMASAASSGEVEISENGPEMKGFEKQGEISISREAEHIKFTETSSYGDVEVSGIVEGHTGGAVFIRGGRIVMQGGAVVADNYGDESRGRGITIQAEKEILLEKSNLESASVHDGNAGDVNIETGKLTVNNGTIYTYSSKSGDAGNVRITADDINIIDSKLLAISLESGNAGDIGISANKISIGNGSQLEASTRGSGRGGNIDIKADESLYVTGSINGCSGPNASGNAGSISIASPSIEIDKSGEINNFAYGSGNAGEIYLQTNSLTILNGSSIDVSSYNGTGKAGNIRIDAANSINITGKDDEGQGSMIFANTLAGGGEGGNITLKTSELTLHDGSLQAATLGDGNAGTISLDVGTLNLTEGSQIITDTLGKGKGGNIAIKAGKSLNISGDGEKMSAIRANTSKNEDGGAGGNINIVSPSIVLNDNGSIQAITKGSGDAGQIIIETGSLKIKNSTIILSAMFESSGNAGDLTIKADKEIVISGYLKEAIPGGISGNVDAISNGGSITITTPSLILDEHGAIQVTTNGSGKAGDITLNVDNLRITGIGQILNTTGIDSSGNGGNITINAADSVYIEGFEPGDSDLTKSSTVSSRTQGRGTGGNITIETASLIMDNNGIIENSTSGSGSAGTIKLDAGNIRLTGGANIQIMSNGEGNGGLLKIKADTAYMSGFFDYSDKQRYGSGLQANTQGSGNAGEIYFEVGTLTMEDAAQITAASRKGGEGNAGNIKIIAKDSISISHGRENSDTAILSDTEGKGEGGNISINTPLLKLDYGAITSETAGNGNAGNIKIQVERLELTNGSQIHTDTKSSGNGALLEIIAGESVYIAGSADGKKHSALLCGTKGDGSGGQITIDAPSLVVDSNGKISVSTDGTGDAGKIVINVNHIKLNNYGEIQAITRSDGKGGDIEINKSESVVMENDGGISSSNENGDGKPGNITINTGHLNLAGGSQIQTVTAGKKDGGNINVNAKQSITIFGKDNDGYSSGFFVDTVKETGGGKGGNITINSPELILDKGTTIRSRTKGSGDAGEIKAEVETLQLSNESRISTESIGTGRGGSISLQVQNSTEMNTDSSITAETLNADGGNITLNTGNIIHLADSSVTTSVQGGTGDGGNINIDPNFVVLKNSSIIANAHGGDGGNIRIGADHFISDPYSIVKASSELGIDGTVNIESPESDISSSLAVLPGSFIDASKWIKTPCSLRTGEDVSRLVQIPRDAIPESPDDLIPSPILIPVSPVFQNLYRKGDFINIAKICKKIIMTLEPEKHPEKYADILMHLAFAFQKTGYHRQSFTILNSLYPLLEKLDDKPRIIAFYSILGDLCLSFGDMARPLPCLQKDAHETDSSPGNIELAVQYLEKGKSLAEKQDSPFLLSGILNNLANALTAGREYNEDSADFLKRGIVFARPSVHTTAEDSSDPEYLYNQCIETAEQSHDPVNAKAVQEIKAVSLVNTARTKAEKDDFPLMLEKALKQVESLPDSSLKASLLISAGLAAQKIRKHDDSIKTSALNSFSTAIKIAERFKNQRMLSLACGYTGQYHEKESRYEEALSFTRKALFYSQEAYAPDILYLWQWQTGRIFKKTGDRENALKAFESAGKTLDTIIHEFFSGYREQVNIFYTKVKPVYLDHADLLLGQTDAEVSSPANMDNMKKARDIFEHMKNMELQNYFQDECIAALHENALNPDKTFEHTAVIYPISFPDYLALLLNLPDGMKQVRVQVSAEELVEIAKKFRQRLQDTSNERYSFFGKKLFELLISPIESILTKQRIRTLIIAPDGILRNIPFSALQDSKRFLIEKYAVVIIPSITLTESKKTGHENTRTLLAGLSEARPGFSSLPNVPIELTSIRESTGGKILKDQDFTTASLKNEFMTKEYTSIHMATHAVFGKRGQDSFLLTYDDRLKTDKLKQIIGLGIFRKTPLDLLTLSACETALGDDRSALGLAGIALRAGARSAIATLWKIDDEAASVIVSEFYKQLKRPGMSKADAVRNSQKFMIKHPDFNHPAYWAPFLLIGNWR</sequence>
<dbReference type="Pfam" id="PF05860">
    <property type="entry name" value="TPS"/>
    <property type="match status" value="1"/>
</dbReference>
<name>A0A975GHX2_9BACT</name>
<gene>
    <name evidence="3" type="ORF">dnl_41600</name>
</gene>
<protein>
    <submittedName>
        <fullName evidence="3">Filamentous hemagglutinin family N-terminal domain-containing protein, CHAT domain-containing</fullName>
    </submittedName>
</protein>
<keyword evidence="4" id="KW-1185">Reference proteome</keyword>
<dbReference type="Pfam" id="PF12770">
    <property type="entry name" value="CHAT"/>
    <property type="match status" value="1"/>
</dbReference>
<proteinExistence type="predicted"/>
<dbReference type="Proteomes" id="UP000663720">
    <property type="component" value="Chromosome"/>
</dbReference>
<evidence type="ECO:0000313" key="3">
    <source>
        <dbReference type="EMBL" id="QTA81809.1"/>
    </source>
</evidence>
<evidence type="ECO:0000256" key="1">
    <source>
        <dbReference type="SAM" id="SignalP"/>
    </source>
</evidence>
<dbReference type="Gene3D" id="1.25.40.10">
    <property type="entry name" value="Tetratricopeptide repeat domain"/>
    <property type="match status" value="1"/>
</dbReference>
<dbReference type="EMBL" id="CP061799">
    <property type="protein sequence ID" value="QTA81809.1"/>
    <property type="molecule type" value="Genomic_DNA"/>
</dbReference>
<dbReference type="SUPFAM" id="SSF48452">
    <property type="entry name" value="TPR-like"/>
    <property type="match status" value="2"/>
</dbReference>
<evidence type="ECO:0000259" key="2">
    <source>
        <dbReference type="SMART" id="SM00912"/>
    </source>
</evidence>
<dbReference type="InterPro" id="IPR008638">
    <property type="entry name" value="FhaB/CdiA-like_TPS"/>
</dbReference>
<organism evidence="3 4">
    <name type="scientific">Desulfonema limicola</name>
    <dbReference type="NCBI Taxonomy" id="45656"/>
    <lineage>
        <taxon>Bacteria</taxon>
        <taxon>Pseudomonadati</taxon>
        <taxon>Thermodesulfobacteriota</taxon>
        <taxon>Desulfobacteria</taxon>
        <taxon>Desulfobacterales</taxon>
        <taxon>Desulfococcaceae</taxon>
        <taxon>Desulfonema</taxon>
    </lineage>
</organism>
<accession>A0A975GHX2</accession>